<evidence type="ECO:0000256" key="3">
    <source>
        <dbReference type="ARBA" id="ARBA00023002"/>
    </source>
</evidence>
<evidence type="ECO:0000259" key="4">
    <source>
        <dbReference type="Pfam" id="PF00248"/>
    </source>
</evidence>
<evidence type="ECO:0000313" key="6">
    <source>
        <dbReference type="Proteomes" id="UP001596145"/>
    </source>
</evidence>
<keyword evidence="6" id="KW-1185">Reference proteome</keyword>
<keyword evidence="2" id="KW-0521">NADP</keyword>
<dbReference type="InterPro" id="IPR018170">
    <property type="entry name" value="Aldo/ket_reductase_CS"/>
</dbReference>
<dbReference type="RefSeq" id="WP_122104743.1">
    <property type="nucleotide sequence ID" value="NZ_JBHSKV010000024.1"/>
</dbReference>
<accession>A0ABD5QWM8</accession>
<comment type="similarity">
    <text evidence="1">Belongs to the aldo/keto reductase family.</text>
</comment>
<dbReference type="PROSITE" id="PS00798">
    <property type="entry name" value="ALDOKETO_REDUCTASE_1"/>
    <property type="match status" value="1"/>
</dbReference>
<dbReference type="EMBL" id="JBHSKV010000024">
    <property type="protein sequence ID" value="MFC5136473.1"/>
    <property type="molecule type" value="Genomic_DNA"/>
</dbReference>
<dbReference type="PROSITE" id="PS00063">
    <property type="entry name" value="ALDOKETO_REDUCTASE_3"/>
    <property type="match status" value="1"/>
</dbReference>
<name>A0ABD5QWM8_9EURY</name>
<evidence type="ECO:0000256" key="2">
    <source>
        <dbReference type="ARBA" id="ARBA00022857"/>
    </source>
</evidence>
<dbReference type="PANTHER" id="PTHR43827:SF3">
    <property type="entry name" value="NADP-DEPENDENT OXIDOREDUCTASE DOMAIN-CONTAINING PROTEIN"/>
    <property type="match status" value="1"/>
</dbReference>
<gene>
    <name evidence="5" type="ORF">ACFPJA_17330</name>
</gene>
<dbReference type="InterPro" id="IPR036812">
    <property type="entry name" value="NAD(P)_OxRdtase_dom_sf"/>
</dbReference>
<dbReference type="SUPFAM" id="SSF51430">
    <property type="entry name" value="NAD(P)-linked oxidoreductase"/>
    <property type="match status" value="1"/>
</dbReference>
<dbReference type="InterPro" id="IPR023210">
    <property type="entry name" value="NADP_OxRdtase_dom"/>
</dbReference>
<protein>
    <submittedName>
        <fullName evidence="5">Aldo/keto reductase</fullName>
    </submittedName>
</protein>
<proteinExistence type="inferred from homology"/>
<comment type="caution">
    <text evidence="5">The sequence shown here is derived from an EMBL/GenBank/DDBJ whole genome shotgun (WGS) entry which is preliminary data.</text>
</comment>
<evidence type="ECO:0000256" key="1">
    <source>
        <dbReference type="ARBA" id="ARBA00007905"/>
    </source>
</evidence>
<keyword evidence="3" id="KW-0560">Oxidoreductase</keyword>
<dbReference type="AlphaFoldDB" id="A0ABD5QWM8"/>
<reference evidence="5 6" key="1">
    <citation type="journal article" date="2019" name="Int. J. Syst. Evol. Microbiol.">
        <title>The Global Catalogue of Microorganisms (GCM) 10K type strain sequencing project: providing services to taxonomists for standard genome sequencing and annotation.</title>
        <authorList>
            <consortium name="The Broad Institute Genomics Platform"/>
            <consortium name="The Broad Institute Genome Sequencing Center for Infectious Disease"/>
            <person name="Wu L."/>
            <person name="Ma J."/>
        </authorList>
    </citation>
    <scope>NUCLEOTIDE SEQUENCE [LARGE SCALE GENOMIC DNA]</scope>
    <source>
        <strain evidence="5 6">CGMCC 1.16026</strain>
    </source>
</reference>
<dbReference type="CDD" id="cd19071">
    <property type="entry name" value="AKR_AKR1-5-like"/>
    <property type="match status" value="1"/>
</dbReference>
<dbReference type="Proteomes" id="UP001596145">
    <property type="component" value="Unassembled WGS sequence"/>
</dbReference>
<dbReference type="Pfam" id="PF00248">
    <property type="entry name" value="Aldo_ket_red"/>
    <property type="match status" value="1"/>
</dbReference>
<dbReference type="Gene3D" id="3.20.20.100">
    <property type="entry name" value="NADP-dependent oxidoreductase domain"/>
    <property type="match status" value="1"/>
</dbReference>
<dbReference type="InterPro" id="IPR020471">
    <property type="entry name" value="AKR"/>
</dbReference>
<organism evidence="5 6">
    <name type="scientific">Halorubrum glutamatedens</name>
    <dbReference type="NCBI Taxonomy" id="2707018"/>
    <lineage>
        <taxon>Archaea</taxon>
        <taxon>Methanobacteriati</taxon>
        <taxon>Methanobacteriota</taxon>
        <taxon>Stenosarchaea group</taxon>
        <taxon>Halobacteria</taxon>
        <taxon>Halobacteriales</taxon>
        <taxon>Haloferacaceae</taxon>
        <taxon>Halorubrum</taxon>
    </lineage>
</organism>
<dbReference type="PRINTS" id="PR00069">
    <property type="entry name" value="ALDKETRDTASE"/>
</dbReference>
<sequence length="307" mass="34010">MERKQRDVAVVSESVDESNDLVTAVPPVGIGTFRTGGYECFNAVVESLEAGYRHVDTAMAYENEAAVGRAIEASTVDREDVFVTTKVKGYPEFLTYEGMIGAVEGSLQRLGTDRIDLVLIHWWHPDGNMEGAFGALSDLVKAGKIDHVGVSNFSIEQLARAMDVSEVPIATNQVQYNPYFHQDEMLSFCRDHDVLLTAYTPLVNGAVADDEELSRIGAGYGKSAAQVAIRWLVQQEGVVTIPKTTNPDRLRENLDVFDFELTNAEMDRIHDLEGPLWFRLTSDRGAITRFRAAIGPYVPKRIRTAIP</sequence>
<dbReference type="PANTHER" id="PTHR43827">
    <property type="entry name" value="2,5-DIKETO-D-GLUCONIC ACID REDUCTASE"/>
    <property type="match status" value="1"/>
</dbReference>
<evidence type="ECO:0000313" key="5">
    <source>
        <dbReference type="EMBL" id="MFC5136473.1"/>
    </source>
</evidence>
<dbReference type="GO" id="GO:0016616">
    <property type="term" value="F:oxidoreductase activity, acting on the CH-OH group of donors, NAD or NADP as acceptor"/>
    <property type="evidence" value="ECO:0007669"/>
    <property type="project" value="UniProtKB-ARBA"/>
</dbReference>
<feature type="domain" description="NADP-dependent oxidoreductase" evidence="4">
    <location>
        <begin position="28"/>
        <end position="272"/>
    </location>
</feature>
<dbReference type="PIRSF" id="PIRSF000097">
    <property type="entry name" value="AKR"/>
    <property type="match status" value="1"/>
</dbReference>